<proteinExistence type="inferred from homology"/>
<evidence type="ECO:0000256" key="3">
    <source>
        <dbReference type="ARBA" id="ARBA00022723"/>
    </source>
</evidence>
<feature type="binding site" evidence="4">
    <location>
        <position position="65"/>
    </location>
    <ligand>
        <name>a divalent metal cation</name>
        <dbReference type="ChEBI" id="CHEBI:60240"/>
        <label>1</label>
    </ligand>
</feature>
<dbReference type="Proteomes" id="UP000095553">
    <property type="component" value="Unassembled WGS sequence"/>
</dbReference>
<gene>
    <name evidence="5" type="ORF">ERS852571_00788</name>
</gene>
<dbReference type="AlphaFoldDB" id="A0A173RXZ9"/>
<organism evidence="5 6">
    <name type="scientific">Anaerostipes hadrus</name>
    <dbReference type="NCBI Taxonomy" id="649756"/>
    <lineage>
        <taxon>Bacteria</taxon>
        <taxon>Bacillati</taxon>
        <taxon>Bacillota</taxon>
        <taxon>Clostridia</taxon>
        <taxon>Lachnospirales</taxon>
        <taxon>Lachnospiraceae</taxon>
        <taxon>Anaerostipes</taxon>
    </lineage>
</organism>
<dbReference type="InterPro" id="IPR036069">
    <property type="entry name" value="DUF34/NIF3_sf"/>
</dbReference>
<keyword evidence="3 4" id="KW-0479">Metal-binding</keyword>
<dbReference type="Pfam" id="PF01784">
    <property type="entry name" value="DUF34_NIF3"/>
    <property type="match status" value="1"/>
</dbReference>
<dbReference type="PANTHER" id="PTHR13799">
    <property type="entry name" value="NGG1 INTERACTING FACTOR 3"/>
    <property type="match status" value="1"/>
</dbReference>
<dbReference type="GO" id="GO:0046872">
    <property type="term" value="F:metal ion binding"/>
    <property type="evidence" value="ECO:0007669"/>
    <property type="project" value="UniProtKB-KW"/>
</dbReference>
<sequence length="263" mass="29192">MNCRELITFLETEVPLETAEGWDNPGFLVGDKDKEIKKVLVVLDITNEVVDYAIDQKADFILAHHPIIFSKINKCTSDDFLQKKLLKLIRHDICAYGMHTCYDVCRMGDQVADRLNLKEIQGPVELSKSHNEKAFGKGIGIVAKIEDEMSVGEYAKKVKEAFSLENVMVFGNLDTKISKLAVVPGSGRSMISEAKSTGADVFLTGDIGHHEGLDAVDMGMCVIDAGHYGLEQVFIDDMKDLIRTHFSDMNVITYKAGSPYKVV</sequence>
<dbReference type="FunFam" id="3.40.1390.30:FF:000001">
    <property type="entry name" value="GTP cyclohydrolase 1 type 2"/>
    <property type="match status" value="1"/>
</dbReference>
<dbReference type="InterPro" id="IPR002678">
    <property type="entry name" value="DUF34/NIF3"/>
</dbReference>
<feature type="binding site" evidence="4">
    <location>
        <position position="103"/>
    </location>
    <ligand>
        <name>a divalent metal cation</name>
        <dbReference type="ChEBI" id="CHEBI:60240"/>
        <label>1</label>
    </ligand>
</feature>
<evidence type="ECO:0000256" key="1">
    <source>
        <dbReference type="ARBA" id="ARBA00006964"/>
    </source>
</evidence>
<evidence type="ECO:0000313" key="5">
    <source>
        <dbReference type="EMBL" id="CUM82439.1"/>
    </source>
</evidence>
<evidence type="ECO:0000313" key="6">
    <source>
        <dbReference type="Proteomes" id="UP000095553"/>
    </source>
</evidence>
<name>A0A173RXZ9_ANAHA</name>
<protein>
    <recommendedName>
        <fullName evidence="2">GTP cyclohydrolase 1 type 2 homolog</fullName>
    </recommendedName>
</protein>
<feature type="binding site" evidence="4">
    <location>
        <position position="231"/>
    </location>
    <ligand>
        <name>a divalent metal cation</name>
        <dbReference type="ChEBI" id="CHEBI:60240"/>
        <label>1</label>
    </ligand>
</feature>
<evidence type="ECO:0000256" key="4">
    <source>
        <dbReference type="PIRSR" id="PIRSR602678-1"/>
    </source>
</evidence>
<dbReference type="EMBL" id="CYXY01000004">
    <property type="protein sequence ID" value="CUM82439.1"/>
    <property type="molecule type" value="Genomic_DNA"/>
</dbReference>
<feature type="binding site" evidence="4">
    <location>
        <position position="64"/>
    </location>
    <ligand>
        <name>a divalent metal cation</name>
        <dbReference type="ChEBI" id="CHEBI:60240"/>
        <label>2</label>
    </ligand>
</feature>
<dbReference type="Gene3D" id="3.40.1390.30">
    <property type="entry name" value="NIF3 (NGG1p interacting factor 3)-like"/>
    <property type="match status" value="2"/>
</dbReference>
<dbReference type="PANTHER" id="PTHR13799:SF14">
    <property type="entry name" value="GTP CYCLOHYDROLASE 1 TYPE 2 HOMOLOG"/>
    <property type="match status" value="1"/>
</dbReference>
<evidence type="ECO:0000256" key="2">
    <source>
        <dbReference type="ARBA" id="ARBA00022112"/>
    </source>
</evidence>
<dbReference type="NCBIfam" id="TIGR00486">
    <property type="entry name" value="YbgI_SA1388"/>
    <property type="match status" value="1"/>
</dbReference>
<dbReference type="SUPFAM" id="SSF102705">
    <property type="entry name" value="NIF3 (NGG1p interacting factor 3)-like"/>
    <property type="match status" value="1"/>
</dbReference>
<reference evidence="5 6" key="1">
    <citation type="submission" date="2015-09" db="EMBL/GenBank/DDBJ databases">
        <authorList>
            <consortium name="Pathogen Informatics"/>
        </authorList>
    </citation>
    <scope>NUCLEOTIDE SEQUENCE [LARGE SCALE GENOMIC DNA]</scope>
    <source>
        <strain evidence="5 6">2789STDY5834959</strain>
    </source>
</reference>
<feature type="binding site" evidence="4">
    <location>
        <position position="227"/>
    </location>
    <ligand>
        <name>a divalent metal cation</name>
        <dbReference type="ChEBI" id="CHEBI:60240"/>
        <label>1</label>
    </ligand>
</feature>
<comment type="similarity">
    <text evidence="1">Belongs to the GTP cyclohydrolase I type 2/NIF3 family.</text>
</comment>
<dbReference type="RefSeq" id="WP_009202832.1">
    <property type="nucleotide sequence ID" value="NZ_CYXY01000004.1"/>
</dbReference>
<accession>A0A173RXZ9</accession>
<dbReference type="GO" id="GO:0005737">
    <property type="term" value="C:cytoplasm"/>
    <property type="evidence" value="ECO:0007669"/>
    <property type="project" value="TreeGrafter"/>
</dbReference>